<feature type="compositionally biased region" description="Low complexity" evidence="3">
    <location>
        <begin position="157"/>
        <end position="168"/>
    </location>
</feature>
<evidence type="ECO:0000256" key="1">
    <source>
        <dbReference type="ARBA" id="ARBA00022737"/>
    </source>
</evidence>
<feature type="compositionally biased region" description="Low complexity" evidence="3">
    <location>
        <begin position="31"/>
        <end position="52"/>
    </location>
</feature>
<dbReference type="CDD" id="cd02394">
    <property type="entry name" value="KH-I_Vigilin_rpt6"/>
    <property type="match status" value="1"/>
</dbReference>
<evidence type="ECO:0000313" key="5">
    <source>
        <dbReference type="EMBL" id="OEU11982.1"/>
    </source>
</evidence>
<feature type="domain" description="K Homology" evidence="4">
    <location>
        <begin position="423"/>
        <end position="491"/>
    </location>
</feature>
<dbReference type="KEGG" id="fcy:FRACYDRAFT_263358"/>
<keyword evidence="6" id="KW-1185">Reference proteome</keyword>
<organism evidence="5 6">
    <name type="scientific">Fragilariopsis cylindrus CCMP1102</name>
    <dbReference type="NCBI Taxonomy" id="635003"/>
    <lineage>
        <taxon>Eukaryota</taxon>
        <taxon>Sar</taxon>
        <taxon>Stramenopiles</taxon>
        <taxon>Ochrophyta</taxon>
        <taxon>Bacillariophyta</taxon>
        <taxon>Bacillariophyceae</taxon>
        <taxon>Bacillariophycidae</taxon>
        <taxon>Bacillariales</taxon>
        <taxon>Bacillariaceae</taxon>
        <taxon>Fragilariopsis</taxon>
    </lineage>
</organism>
<feature type="domain" description="K Homology" evidence="4">
    <location>
        <begin position="332"/>
        <end position="413"/>
    </location>
</feature>
<feature type="compositionally biased region" description="Basic residues" evidence="3">
    <location>
        <begin position="60"/>
        <end position="70"/>
    </location>
</feature>
<dbReference type="InterPro" id="IPR004087">
    <property type="entry name" value="KH_dom"/>
</dbReference>
<dbReference type="Proteomes" id="UP000095751">
    <property type="component" value="Unassembled WGS sequence"/>
</dbReference>
<feature type="region of interest" description="Disordered" evidence="3">
    <location>
        <begin position="111"/>
        <end position="168"/>
    </location>
</feature>
<dbReference type="SMART" id="SM00322">
    <property type="entry name" value="KH"/>
    <property type="match status" value="3"/>
</dbReference>
<feature type="region of interest" description="Disordered" evidence="3">
    <location>
        <begin position="31"/>
        <end position="90"/>
    </location>
</feature>
<dbReference type="Pfam" id="PF00013">
    <property type="entry name" value="KH_1"/>
    <property type="match status" value="3"/>
</dbReference>
<feature type="compositionally biased region" description="Low complexity" evidence="3">
    <location>
        <begin position="210"/>
        <end position="220"/>
    </location>
</feature>
<dbReference type="EMBL" id="KV784366">
    <property type="protein sequence ID" value="OEU11982.1"/>
    <property type="molecule type" value="Genomic_DNA"/>
</dbReference>
<feature type="domain" description="K Homology" evidence="4">
    <location>
        <begin position="228"/>
        <end position="321"/>
    </location>
</feature>
<reference evidence="5 6" key="1">
    <citation type="submission" date="2016-09" db="EMBL/GenBank/DDBJ databases">
        <title>Extensive genetic diversity and differential bi-allelic expression allows diatom success in the polar Southern Ocean.</title>
        <authorList>
            <consortium name="DOE Joint Genome Institute"/>
            <person name="Mock T."/>
            <person name="Otillar R.P."/>
            <person name="Strauss J."/>
            <person name="Dupont C."/>
            <person name="Frickenhaus S."/>
            <person name="Maumus F."/>
            <person name="Mcmullan M."/>
            <person name="Sanges R."/>
            <person name="Schmutz J."/>
            <person name="Toseland A."/>
            <person name="Valas R."/>
            <person name="Veluchamy A."/>
            <person name="Ward B.J."/>
            <person name="Allen A."/>
            <person name="Barry K."/>
            <person name="Falciatore A."/>
            <person name="Ferrante M."/>
            <person name="Fortunato A.E."/>
            <person name="Gloeckner G."/>
            <person name="Gruber A."/>
            <person name="Hipkin R."/>
            <person name="Janech M."/>
            <person name="Kroth P."/>
            <person name="Leese F."/>
            <person name="Lindquist E."/>
            <person name="Lyon B.R."/>
            <person name="Martin J."/>
            <person name="Mayer C."/>
            <person name="Parker M."/>
            <person name="Quesneville H."/>
            <person name="Raymond J."/>
            <person name="Uhlig C."/>
            <person name="Valentin K.U."/>
            <person name="Worden A.Z."/>
            <person name="Armbrust E.V."/>
            <person name="Bowler C."/>
            <person name="Green B."/>
            <person name="Moulton V."/>
            <person name="Van Oosterhout C."/>
            <person name="Grigoriev I."/>
        </authorList>
    </citation>
    <scope>NUCLEOTIDE SEQUENCE [LARGE SCALE GENOMIC DNA]</scope>
    <source>
        <strain evidence="5 6">CCMP1102</strain>
    </source>
</reference>
<feature type="compositionally biased region" description="Basic residues" evidence="3">
    <location>
        <begin position="126"/>
        <end position="136"/>
    </location>
</feature>
<sequence>MSDLMTHVVAILVGVGITLCLVGAYNNATTATASSSSSKNNTSSKTTTTSAAAGGGGGNKSKRNKKKNKKSTATATVASPPQSAFENVPAIPDNEPVVAVVVEKKAAAAFPPQQNVGGGGGGGGGGKKKKKNKKMTVVKSSSTASTIPSANLTNTEPTPQKSKPKVKTPVVSAPIIPSEGPGPLQPRIIVEEEWATIPVQKKKNKKMKQPANGGAANGANGATTAPAVVVSERVTIDSSRVGIIIGPKGATMNAIQEKTGVKLDVNAPKLDDAAGSNGGGNNQFRPVRGGSMKKQTATVIITGGTNESRVIAKKAILELADRGYSSLLMGDQFGESTVTVHPRFLSNIVGPGGKIIKLIQSECNVKLTIPKNVDWTPKTIQVGNVLPTCRVGIAGDDVKNVKLAKQVIKDLCTYHYHSITHPGFTHQELYVPQEFFHCVIGPRGSEIKHIRGNYKVDVYIPNNESITENIICVGKSNDVEKAISYIKLLMERDTELREAKYSDEQYGNNDADGW</sequence>
<dbReference type="InParanoid" id="A0A1E7F1B3"/>
<dbReference type="GO" id="GO:0003723">
    <property type="term" value="F:RNA binding"/>
    <property type="evidence" value="ECO:0007669"/>
    <property type="project" value="UniProtKB-UniRule"/>
</dbReference>
<proteinExistence type="predicted"/>
<feature type="compositionally biased region" description="Polar residues" evidence="3">
    <location>
        <begin position="138"/>
        <end position="156"/>
    </location>
</feature>
<dbReference type="AlphaFoldDB" id="A0A1E7F1B3"/>
<gene>
    <name evidence="5" type="ORF">FRACYDRAFT_263358</name>
</gene>
<accession>A0A1E7F1B3</accession>
<dbReference type="PROSITE" id="PS50084">
    <property type="entry name" value="KH_TYPE_1"/>
    <property type="match status" value="3"/>
</dbReference>
<protein>
    <recommendedName>
        <fullName evidence="4">K Homology domain-containing protein</fullName>
    </recommendedName>
</protein>
<feature type="compositionally biased region" description="Gly residues" evidence="3">
    <location>
        <begin position="116"/>
        <end position="125"/>
    </location>
</feature>
<name>A0A1E7F1B3_9STRA</name>
<dbReference type="SUPFAM" id="SSF54791">
    <property type="entry name" value="Eukaryotic type KH-domain (KH-domain type I)"/>
    <property type="match status" value="3"/>
</dbReference>
<keyword evidence="2" id="KW-0694">RNA-binding</keyword>
<dbReference type="OrthoDB" id="5204190at2759"/>
<feature type="region of interest" description="Disordered" evidence="3">
    <location>
        <begin position="200"/>
        <end position="220"/>
    </location>
</feature>
<dbReference type="InterPro" id="IPR004088">
    <property type="entry name" value="KH_dom_type_1"/>
</dbReference>
<evidence type="ECO:0000256" key="2">
    <source>
        <dbReference type="PROSITE-ProRule" id="PRU00117"/>
    </source>
</evidence>
<evidence type="ECO:0000256" key="3">
    <source>
        <dbReference type="SAM" id="MobiDB-lite"/>
    </source>
</evidence>
<keyword evidence="1" id="KW-0677">Repeat</keyword>
<evidence type="ECO:0000313" key="6">
    <source>
        <dbReference type="Proteomes" id="UP000095751"/>
    </source>
</evidence>
<evidence type="ECO:0000259" key="4">
    <source>
        <dbReference type="SMART" id="SM00322"/>
    </source>
</evidence>
<dbReference type="InterPro" id="IPR036612">
    <property type="entry name" value="KH_dom_type_1_sf"/>
</dbReference>
<dbReference type="Gene3D" id="3.30.1370.10">
    <property type="entry name" value="K Homology domain, type 1"/>
    <property type="match status" value="3"/>
</dbReference>
<dbReference type="PANTHER" id="PTHR10288">
    <property type="entry name" value="KH DOMAIN CONTAINING RNA BINDING PROTEIN"/>
    <property type="match status" value="1"/>
</dbReference>